<evidence type="ECO:0000256" key="1">
    <source>
        <dbReference type="ARBA" id="ARBA00001974"/>
    </source>
</evidence>
<dbReference type="PRINTS" id="PR00368">
    <property type="entry name" value="FADPNR"/>
</dbReference>
<organism evidence="7 8">
    <name type="scientific">Paenibacillus thiaminolyticus</name>
    <name type="common">Bacillus thiaminolyticus</name>
    <dbReference type="NCBI Taxonomy" id="49283"/>
    <lineage>
        <taxon>Bacteria</taxon>
        <taxon>Bacillati</taxon>
        <taxon>Bacillota</taxon>
        <taxon>Bacilli</taxon>
        <taxon>Bacillales</taxon>
        <taxon>Paenibacillaceae</taxon>
        <taxon>Paenibacillus</taxon>
    </lineage>
</organism>
<evidence type="ECO:0000313" key="8">
    <source>
        <dbReference type="Proteomes" id="UP000266177"/>
    </source>
</evidence>
<reference evidence="7 8" key="1">
    <citation type="submission" date="2018-09" db="EMBL/GenBank/DDBJ databases">
        <title>Paenibacillus SK2017-BO5.</title>
        <authorList>
            <person name="Piskunova J.V."/>
            <person name="Dubiley S.A."/>
            <person name="Severinov K.V."/>
        </authorList>
    </citation>
    <scope>NUCLEOTIDE SEQUENCE [LARGE SCALE GENOMIC DNA]</scope>
    <source>
        <strain evidence="7 8">BO5</strain>
    </source>
</reference>
<dbReference type="PANTHER" id="PTHR42913">
    <property type="entry name" value="APOPTOSIS-INDUCING FACTOR 1"/>
    <property type="match status" value="1"/>
</dbReference>
<dbReference type="Pfam" id="PF07992">
    <property type="entry name" value="Pyr_redox_2"/>
    <property type="match status" value="1"/>
</dbReference>
<feature type="domain" description="FAD/NAD(P)-binding" evidence="6">
    <location>
        <begin position="3"/>
        <end position="292"/>
    </location>
</feature>
<comment type="caution">
    <text evidence="7">The sequence shown here is derived from an EMBL/GenBank/DDBJ whole genome shotgun (WGS) entry which is preliminary data.</text>
</comment>
<dbReference type="InterPro" id="IPR051169">
    <property type="entry name" value="NADH-Q_oxidoreductase"/>
</dbReference>
<evidence type="ECO:0000256" key="4">
    <source>
        <dbReference type="ARBA" id="ARBA00022827"/>
    </source>
</evidence>
<dbReference type="PANTHER" id="PTHR42913:SF3">
    <property type="entry name" value="64 KDA MITOCHONDRIAL NADH DEHYDROGENASE (EUROFUNG)"/>
    <property type="match status" value="1"/>
</dbReference>
<comment type="similarity">
    <text evidence="2">Belongs to the NADH dehydrogenase family.</text>
</comment>
<dbReference type="Gene3D" id="3.50.50.100">
    <property type="match status" value="1"/>
</dbReference>
<keyword evidence="4" id="KW-0274">FAD</keyword>
<proteinExistence type="inferred from homology"/>
<name>A0A3A3GEM2_PANTH</name>
<dbReference type="OrthoDB" id="9784880at2"/>
<accession>A0A3A3GEM2</accession>
<evidence type="ECO:0000256" key="3">
    <source>
        <dbReference type="ARBA" id="ARBA00022630"/>
    </source>
</evidence>
<evidence type="ECO:0000256" key="2">
    <source>
        <dbReference type="ARBA" id="ARBA00005272"/>
    </source>
</evidence>
<dbReference type="Proteomes" id="UP000266177">
    <property type="component" value="Unassembled WGS sequence"/>
</dbReference>
<dbReference type="SUPFAM" id="SSF51905">
    <property type="entry name" value="FAD/NAD(P)-binding domain"/>
    <property type="match status" value="1"/>
</dbReference>
<comment type="cofactor">
    <cofactor evidence="1">
        <name>FAD</name>
        <dbReference type="ChEBI" id="CHEBI:57692"/>
    </cofactor>
</comment>
<dbReference type="InterPro" id="IPR023753">
    <property type="entry name" value="FAD/NAD-binding_dom"/>
</dbReference>
<dbReference type="InterPro" id="IPR036188">
    <property type="entry name" value="FAD/NAD-bd_sf"/>
</dbReference>
<dbReference type="PRINTS" id="PR00411">
    <property type="entry name" value="PNDRDTASEI"/>
</dbReference>
<keyword evidence="5" id="KW-0560">Oxidoreductase</keyword>
<evidence type="ECO:0000313" key="7">
    <source>
        <dbReference type="EMBL" id="RJG21897.1"/>
    </source>
</evidence>
<dbReference type="AlphaFoldDB" id="A0A3A3GEM2"/>
<protein>
    <submittedName>
        <fullName evidence="7">NAD(P)/FAD-dependent oxidoreductase</fullName>
    </submittedName>
</protein>
<evidence type="ECO:0000259" key="6">
    <source>
        <dbReference type="Pfam" id="PF07992"/>
    </source>
</evidence>
<sequence>MKRYVILGGGYGGLAIIQRLLEGDLPSDVQLVLIDRMPYQGLKTEYYALAAGTVPDIDIRVAFPTDPRVQLHYGNVQAIDLDNRLIHFEHDDVMAYDYLAIGLGCTDKFHGIPGAEQFGCSIQSLSSTRQTYQRLNDVKPYGQVSIVGGGLSGVETAAELRESRPDLNIRILDRGGRVLSAFPEKLSRYVSEWFQEHDVELRSHVHVSRLDKGVIYNRPEDKEEEILSHATVWTAGIQPVEVVQALQVPKDPQGRVLLNAYHQIPDYPNVFVVGDCASLPFSPSAQAAGAQGEQIADVFKAIWKNETPHLGKIKLKGVLGSLGKKAGFGLLGKRTMVGYVPRVIKSGVLWMSKQHFG</sequence>
<dbReference type="GO" id="GO:0003955">
    <property type="term" value="F:NAD(P)H dehydrogenase (quinone) activity"/>
    <property type="evidence" value="ECO:0007669"/>
    <property type="project" value="TreeGrafter"/>
</dbReference>
<dbReference type="EMBL" id="QYZD01000020">
    <property type="protein sequence ID" value="RJG21897.1"/>
    <property type="molecule type" value="Genomic_DNA"/>
</dbReference>
<dbReference type="RefSeq" id="WP_119795263.1">
    <property type="nucleotide sequence ID" value="NZ_QYZD01000020.1"/>
</dbReference>
<evidence type="ECO:0000256" key="5">
    <source>
        <dbReference type="ARBA" id="ARBA00023002"/>
    </source>
</evidence>
<keyword evidence="3" id="KW-0285">Flavoprotein</keyword>
<dbReference type="GO" id="GO:0019646">
    <property type="term" value="P:aerobic electron transport chain"/>
    <property type="evidence" value="ECO:0007669"/>
    <property type="project" value="TreeGrafter"/>
</dbReference>
<gene>
    <name evidence="7" type="ORF">DQX05_19985</name>
</gene>